<evidence type="ECO:0000313" key="3">
    <source>
        <dbReference type="Proteomes" id="UP001271007"/>
    </source>
</evidence>
<keyword evidence="3" id="KW-1185">Reference proteome</keyword>
<comment type="caution">
    <text evidence="2">The sequence shown here is derived from an EMBL/GenBank/DDBJ whole genome shotgun (WGS) entry which is preliminary data.</text>
</comment>
<feature type="region of interest" description="Disordered" evidence="1">
    <location>
        <begin position="65"/>
        <end position="92"/>
    </location>
</feature>
<protein>
    <submittedName>
        <fullName evidence="2">Uncharacterized protein</fullName>
    </submittedName>
</protein>
<gene>
    <name evidence="2" type="ORF">LTR09_009084</name>
</gene>
<dbReference type="AlphaFoldDB" id="A0AAJ0D9L4"/>
<accession>A0AAJ0D9L4</accession>
<sequence length="663" mass="71504">MAPLHDMNASEGLQLLPSTTYTAPIKRKEEEGSKTVGEGTDDCGQKNESSAADEVELVLLPSATYTPAASKSKRKSGICVPSADQNEQPLESPISASTGELQLLPSTTCTPPSLALTRVASNNQQHTPKLLPSITCTPPTSPPTIAPTTAPTPTFVELHKNPTLASLRPVARDIGALLGPPPKPRKIGKSSPLFCQSGNFLEMMRWIDPSPPTSDVSKSSSEGEGGTVVVQNPTPSDPVPSNPVPAFHPPEFKPPAREIYFTAVPTSGEEVGFSEPLAAPLSPPTTPPGAVTPTQETFDEAVAAKKRSSRPASQSAKTALRLTPGHVERLAKAFVEAPVVKGRLCRTRKDGKERPEQTRAAEKPMKVKLRGIAVTDSKQPGAPIRFTTEGYRESPNVLNVRGQSFLNAPYGDDCQYDCCLHVERSGDGPEEKCKVLICLVNEILDRWTGTAIYNLVAEVDITKAVTDAVLAEITADSSMSDIKVELTTAAAPAASISRNDSTTTSSIDWCAVADELQSEYEIDTMVDTASLLFSMLDSETCTPQTLTLLTDLERLKRKHEDFVIVSTKPHPTNPMAGPVRAGVPWISERFEAKLHEEKRFSEVERRGFRVEVIEAVTKRASARKPFTTAVALAGKWVEVRGAPLKAVDRWGEDAWVCFVDDSV</sequence>
<feature type="compositionally biased region" description="Polar residues" evidence="1">
    <location>
        <begin position="83"/>
        <end position="92"/>
    </location>
</feature>
<feature type="region of interest" description="Disordered" evidence="1">
    <location>
        <begin position="1"/>
        <end position="52"/>
    </location>
</feature>
<reference evidence="2" key="1">
    <citation type="submission" date="2023-04" db="EMBL/GenBank/DDBJ databases">
        <title>Black Yeasts Isolated from many extreme environments.</title>
        <authorList>
            <person name="Coleine C."/>
            <person name="Stajich J.E."/>
            <person name="Selbmann L."/>
        </authorList>
    </citation>
    <scope>NUCLEOTIDE SEQUENCE</scope>
    <source>
        <strain evidence="2">CCFEE 5312</strain>
    </source>
</reference>
<feature type="region of interest" description="Disordered" evidence="1">
    <location>
        <begin position="274"/>
        <end position="293"/>
    </location>
</feature>
<dbReference type="Proteomes" id="UP001271007">
    <property type="component" value="Unassembled WGS sequence"/>
</dbReference>
<name>A0AAJ0D9L4_9PEZI</name>
<evidence type="ECO:0000256" key="1">
    <source>
        <dbReference type="SAM" id="MobiDB-lite"/>
    </source>
</evidence>
<feature type="region of interest" description="Disordered" evidence="1">
    <location>
        <begin position="207"/>
        <end position="240"/>
    </location>
</feature>
<proteinExistence type="predicted"/>
<organism evidence="2 3">
    <name type="scientific">Extremus antarcticus</name>
    <dbReference type="NCBI Taxonomy" id="702011"/>
    <lineage>
        <taxon>Eukaryota</taxon>
        <taxon>Fungi</taxon>
        <taxon>Dikarya</taxon>
        <taxon>Ascomycota</taxon>
        <taxon>Pezizomycotina</taxon>
        <taxon>Dothideomycetes</taxon>
        <taxon>Dothideomycetidae</taxon>
        <taxon>Mycosphaerellales</taxon>
        <taxon>Extremaceae</taxon>
        <taxon>Extremus</taxon>
    </lineage>
</organism>
<dbReference type="EMBL" id="JAWDJX010000038">
    <property type="protein sequence ID" value="KAK3049662.1"/>
    <property type="molecule type" value="Genomic_DNA"/>
</dbReference>
<evidence type="ECO:0000313" key="2">
    <source>
        <dbReference type="EMBL" id="KAK3049662.1"/>
    </source>
</evidence>